<dbReference type="InterPro" id="IPR006176">
    <property type="entry name" value="3-OHacyl-CoA_DH_NAD-bd"/>
</dbReference>
<keyword evidence="11" id="KW-1185">Reference proteome</keyword>
<feature type="domain" description="3-hydroxyacyl-CoA dehydrogenase NAD binding" evidence="9">
    <location>
        <begin position="7"/>
        <end position="205"/>
    </location>
</feature>
<comment type="pathway">
    <text evidence="1">Lipid metabolism; fatty acid beta-oxidation.</text>
</comment>
<protein>
    <submittedName>
        <fullName evidence="10">3-hydroxyacyl-CoA dehydrogenase/enoyl-CoA hydratase family protein</fullName>
    </submittedName>
</protein>
<dbReference type="GO" id="GO:0003857">
    <property type="term" value="F:(3S)-3-hydroxyacyl-CoA dehydrogenase (NAD+) activity"/>
    <property type="evidence" value="ECO:0007669"/>
    <property type="project" value="UniProtKB-EC"/>
</dbReference>
<dbReference type="Pfam" id="PF00725">
    <property type="entry name" value="3HCDH"/>
    <property type="match status" value="1"/>
</dbReference>
<sequence length="800" mass="88471">MKRIIKKVAVLGSGIMGSRIACHFANIGVPVLLLDIAPQELAPEEAQRGLTLDHPAVKNRIVNSALQTAIGSNPAPLYRKADAKYITTGNFDDNLKDIASCDWVIEVVVENLKIKQSLYEKVEHYRKPGTPITSNTSGIPIHLMAAGRSEDFRKHFCGTHFFNPPRYLKLLEIIPTPETDKSVIDFLLHYGDLYLGKTTVLAKDTPAFIANRIGIFGIMDTFSQMQKLGLNIDEVDQITGPVTGRPKSATFRTLDVVGLDTLAKVAQGLYQTGEQDEARELFQLPAYVQQMLEKNWLGDKTGQGFYKKTKNAQGETEILTLDLNSLEYAPKQKVKFASLEPLKTQDNLKLRLKALYNADDKAAAFFKATSHGLFSYISHRIPEISDELYRIDDAMRAGFGWEIGPFELWDALGVAETIKAMEAEERKPAAWVYDFLAAGNTSFYKTNQGTRLYYDIPSKTYQNIPGTESFIILDNFRETNVVWKNAGATLFDIGDGILNLEFHTKMNTLGSEIIQGLNKAIEIGEKDFRGLVVGNDAPNFSAGANLALVYMYALDQDYDELNIMIRQFQNTMMRMRYSAIPVVAAPHGLALGGGCELSLHADKIQAAAETYIGLVEFGVGLIPGGGGTKEMTLRTADSFEEGDPEFNSLRNTFTTIAMAKVSTSAEEAFDLGFMRRGDAITINNNRLLAEAKLAAIELAEAGYVQPVPRKDIKVLGRGALGMFISGVYAMYEGSYISEHDQKIARKLAYVMSGGDLSAPTLVSEQYLLDLEREAFLSLTGERKTLERIKSILTSGKPLRN</sequence>
<proteinExistence type="predicted"/>
<dbReference type="Pfam" id="PF02737">
    <property type="entry name" value="3HCDH_N"/>
    <property type="match status" value="1"/>
</dbReference>
<dbReference type="UniPathway" id="UPA00659"/>
<dbReference type="PANTHER" id="PTHR48075:SF7">
    <property type="entry name" value="3-HYDROXYACYL-COA DEHYDROGENASE-RELATED"/>
    <property type="match status" value="1"/>
</dbReference>
<reference evidence="10 11" key="1">
    <citation type="journal article" date="2018" name="Int. J. Syst. Evol. Microbiol.">
        <title>Adhaeribacter swui sp. nov., isolated from wet mud.</title>
        <authorList>
            <person name="Kim D.U."/>
            <person name="Kim K.W."/>
            <person name="Kang M.S."/>
            <person name="Kim J.Y."/>
            <person name="Jang J.H."/>
            <person name="Kim M.K."/>
        </authorList>
    </citation>
    <scope>NUCLEOTIDE SEQUENCE [LARGE SCALE GENOMIC DNA]</scope>
    <source>
        <strain evidence="10 11">KCTC 52873</strain>
    </source>
</reference>
<dbReference type="GO" id="GO:0070403">
    <property type="term" value="F:NAD+ binding"/>
    <property type="evidence" value="ECO:0007669"/>
    <property type="project" value="InterPro"/>
</dbReference>
<dbReference type="Proteomes" id="UP000515237">
    <property type="component" value="Chromosome"/>
</dbReference>
<evidence type="ECO:0000259" key="8">
    <source>
        <dbReference type="Pfam" id="PF00725"/>
    </source>
</evidence>
<evidence type="ECO:0000256" key="7">
    <source>
        <dbReference type="ARBA" id="ARBA00049556"/>
    </source>
</evidence>
<accession>A0A7G7G826</accession>
<dbReference type="Pfam" id="PF00378">
    <property type="entry name" value="ECH_1"/>
    <property type="match status" value="1"/>
</dbReference>
<evidence type="ECO:0000313" key="10">
    <source>
        <dbReference type="EMBL" id="QNF33310.1"/>
    </source>
</evidence>
<dbReference type="AlphaFoldDB" id="A0A7G7G826"/>
<dbReference type="Gene3D" id="3.40.50.720">
    <property type="entry name" value="NAD(P)-binding Rossmann-like Domain"/>
    <property type="match status" value="1"/>
</dbReference>
<comment type="catalytic activity">
    <reaction evidence="7">
        <text>a (3S)-3-hydroxyacyl-CoA + NAD(+) = a 3-oxoacyl-CoA + NADH + H(+)</text>
        <dbReference type="Rhea" id="RHEA:22432"/>
        <dbReference type="ChEBI" id="CHEBI:15378"/>
        <dbReference type="ChEBI" id="CHEBI:57318"/>
        <dbReference type="ChEBI" id="CHEBI:57540"/>
        <dbReference type="ChEBI" id="CHEBI:57945"/>
        <dbReference type="ChEBI" id="CHEBI:90726"/>
        <dbReference type="EC" id="1.1.1.35"/>
    </reaction>
</comment>
<keyword evidence="2" id="KW-0276">Fatty acid metabolism</keyword>
<evidence type="ECO:0000256" key="3">
    <source>
        <dbReference type="ARBA" id="ARBA00022963"/>
    </source>
</evidence>
<organism evidence="10 11">
    <name type="scientific">Adhaeribacter swui</name>
    <dbReference type="NCBI Taxonomy" id="2086471"/>
    <lineage>
        <taxon>Bacteria</taxon>
        <taxon>Pseudomonadati</taxon>
        <taxon>Bacteroidota</taxon>
        <taxon>Cytophagia</taxon>
        <taxon>Cytophagales</taxon>
        <taxon>Hymenobacteraceae</taxon>
        <taxon>Adhaeribacter</taxon>
    </lineage>
</organism>
<gene>
    <name evidence="10" type="ORF">HUW51_11435</name>
</gene>
<keyword evidence="4" id="KW-0560">Oxidoreductase</keyword>
<evidence type="ECO:0000313" key="11">
    <source>
        <dbReference type="Proteomes" id="UP000515237"/>
    </source>
</evidence>
<dbReference type="EMBL" id="CP055156">
    <property type="protein sequence ID" value="QNF33310.1"/>
    <property type="molecule type" value="Genomic_DNA"/>
</dbReference>
<dbReference type="InterPro" id="IPR001753">
    <property type="entry name" value="Enoyl-CoA_hydra/iso"/>
</dbReference>
<dbReference type="RefSeq" id="WP_185274162.1">
    <property type="nucleotide sequence ID" value="NZ_CP055156.1"/>
</dbReference>
<evidence type="ECO:0000256" key="4">
    <source>
        <dbReference type="ARBA" id="ARBA00023002"/>
    </source>
</evidence>
<dbReference type="InterPro" id="IPR008927">
    <property type="entry name" value="6-PGluconate_DH-like_C_sf"/>
</dbReference>
<dbReference type="CDD" id="cd06558">
    <property type="entry name" value="crotonase-like"/>
    <property type="match status" value="1"/>
</dbReference>
<keyword evidence="6" id="KW-0443">Lipid metabolism</keyword>
<keyword evidence="3" id="KW-0442">Lipid degradation</keyword>
<name>A0A7G7G826_9BACT</name>
<evidence type="ECO:0000256" key="5">
    <source>
        <dbReference type="ARBA" id="ARBA00023027"/>
    </source>
</evidence>
<evidence type="ECO:0000256" key="1">
    <source>
        <dbReference type="ARBA" id="ARBA00005005"/>
    </source>
</evidence>
<dbReference type="Gene3D" id="1.10.1040.50">
    <property type="match status" value="1"/>
</dbReference>
<dbReference type="InterPro" id="IPR006108">
    <property type="entry name" value="3HC_DH_C"/>
</dbReference>
<dbReference type="KEGG" id="aswu:HUW51_11435"/>
<dbReference type="SUPFAM" id="SSF51735">
    <property type="entry name" value="NAD(P)-binding Rossmann-fold domains"/>
    <property type="match status" value="1"/>
</dbReference>
<feature type="domain" description="3-hydroxyacyl-CoA dehydrogenase C-terminal" evidence="8">
    <location>
        <begin position="208"/>
        <end position="307"/>
    </location>
</feature>
<keyword evidence="5" id="KW-0520">NAD</keyword>
<dbReference type="InterPro" id="IPR029045">
    <property type="entry name" value="ClpP/crotonase-like_dom_sf"/>
</dbReference>
<dbReference type="SUPFAM" id="SSF48179">
    <property type="entry name" value="6-phosphogluconate dehydrogenase C-terminal domain-like"/>
    <property type="match status" value="2"/>
</dbReference>
<dbReference type="SUPFAM" id="SSF52096">
    <property type="entry name" value="ClpP/crotonase"/>
    <property type="match status" value="1"/>
</dbReference>
<evidence type="ECO:0000256" key="2">
    <source>
        <dbReference type="ARBA" id="ARBA00022832"/>
    </source>
</evidence>
<dbReference type="PANTHER" id="PTHR48075">
    <property type="entry name" value="3-HYDROXYACYL-COA DEHYDROGENASE FAMILY PROTEIN"/>
    <property type="match status" value="1"/>
</dbReference>
<dbReference type="Gene3D" id="3.90.226.10">
    <property type="entry name" value="2-enoyl-CoA Hydratase, Chain A, domain 1"/>
    <property type="match status" value="1"/>
</dbReference>
<evidence type="ECO:0000259" key="9">
    <source>
        <dbReference type="Pfam" id="PF02737"/>
    </source>
</evidence>
<dbReference type="InterPro" id="IPR036291">
    <property type="entry name" value="NAD(P)-bd_dom_sf"/>
</dbReference>
<evidence type="ECO:0000256" key="6">
    <source>
        <dbReference type="ARBA" id="ARBA00023098"/>
    </source>
</evidence>
<dbReference type="GO" id="GO:0006635">
    <property type="term" value="P:fatty acid beta-oxidation"/>
    <property type="evidence" value="ECO:0007669"/>
    <property type="project" value="UniProtKB-UniPathway"/>
</dbReference>